<dbReference type="OrthoDB" id="76567at2759"/>
<dbReference type="VEuPathDB" id="FungiDB:MCYG_05032"/>
<dbReference type="STRING" id="554155.C5FQR0"/>
<dbReference type="OMA" id="DSHQTWI"/>
<accession>C5FQR0</accession>
<proteinExistence type="predicted"/>
<keyword evidence="2" id="KW-1185">Reference proteome</keyword>
<dbReference type="AlphaFoldDB" id="C5FQR0"/>
<evidence type="ECO:0000313" key="1">
    <source>
        <dbReference type="EMBL" id="EEQ32213.1"/>
    </source>
</evidence>
<gene>
    <name evidence="1" type="ORF">MCYG_05032</name>
</gene>
<sequence length="190" mass="21512">MPNSEEASPDYLRNSAPLPPSILSPQKLFNTIRKAILGSREHNELMFENIPTETGLLVTNSLIKDPDIENACPRINYNSLTQTIDIRIMPTFVHDAHQRWIVNEISRMVSSGFLTQAESDMVAFLVSTTFKGFRAPYSSSVKEPDTCLLPDNQPFPCIVIETGWSDSWAKLCRDKDLWLHGGFPHVQFVF</sequence>
<dbReference type="GeneID" id="9226150"/>
<protein>
    <submittedName>
        <fullName evidence="1">Uncharacterized protein</fullName>
    </submittedName>
</protein>
<name>C5FQR0_ARTOC</name>
<dbReference type="HOGENOM" id="CLU_062454_2_0_1"/>
<organism evidence="1 2">
    <name type="scientific">Arthroderma otae (strain ATCC MYA-4605 / CBS 113480)</name>
    <name type="common">Microsporum canis</name>
    <dbReference type="NCBI Taxonomy" id="554155"/>
    <lineage>
        <taxon>Eukaryota</taxon>
        <taxon>Fungi</taxon>
        <taxon>Dikarya</taxon>
        <taxon>Ascomycota</taxon>
        <taxon>Pezizomycotina</taxon>
        <taxon>Eurotiomycetes</taxon>
        <taxon>Eurotiomycetidae</taxon>
        <taxon>Onygenales</taxon>
        <taxon>Arthrodermataceae</taxon>
        <taxon>Microsporum</taxon>
    </lineage>
</organism>
<dbReference type="EMBL" id="DS995704">
    <property type="protein sequence ID" value="EEQ32213.1"/>
    <property type="molecule type" value="Genomic_DNA"/>
</dbReference>
<reference evidence="2" key="1">
    <citation type="journal article" date="2012" name="MBio">
        <title>Comparative genome analysis of Trichophyton rubrum and related dermatophytes reveals candidate genes involved in infection.</title>
        <authorList>
            <person name="Martinez D.A."/>
            <person name="Oliver B.G."/>
            <person name="Graeser Y."/>
            <person name="Goldberg J.M."/>
            <person name="Li W."/>
            <person name="Martinez-Rossi N.M."/>
            <person name="Monod M."/>
            <person name="Shelest E."/>
            <person name="Barton R.C."/>
            <person name="Birch E."/>
            <person name="Brakhage A.A."/>
            <person name="Chen Z."/>
            <person name="Gurr S.J."/>
            <person name="Heiman D."/>
            <person name="Heitman J."/>
            <person name="Kosti I."/>
            <person name="Rossi A."/>
            <person name="Saif S."/>
            <person name="Samalova M."/>
            <person name="Saunders C.W."/>
            <person name="Shea T."/>
            <person name="Summerbell R.C."/>
            <person name="Xu J."/>
            <person name="Young S."/>
            <person name="Zeng Q."/>
            <person name="Birren B.W."/>
            <person name="Cuomo C.A."/>
            <person name="White T.C."/>
        </authorList>
    </citation>
    <scope>NUCLEOTIDE SEQUENCE [LARGE SCALE GENOMIC DNA]</scope>
    <source>
        <strain evidence="2">ATCC MYA-4605 / CBS 113480</strain>
    </source>
</reference>
<dbReference type="RefSeq" id="XP_002847295.1">
    <property type="nucleotide sequence ID" value="XM_002847249.1"/>
</dbReference>
<dbReference type="Proteomes" id="UP000002035">
    <property type="component" value="Unassembled WGS sequence"/>
</dbReference>
<evidence type="ECO:0000313" key="2">
    <source>
        <dbReference type="Proteomes" id="UP000002035"/>
    </source>
</evidence>